<protein>
    <submittedName>
        <fullName evidence="1">Uncharacterized protein</fullName>
    </submittedName>
</protein>
<dbReference type="InterPro" id="IPR036852">
    <property type="entry name" value="Peptidase_S8/S53_dom_sf"/>
</dbReference>
<dbReference type="Gene3D" id="3.40.50.200">
    <property type="entry name" value="Peptidase S8/S53 domain"/>
    <property type="match status" value="1"/>
</dbReference>
<dbReference type="AlphaFoldDB" id="A0A822YA26"/>
<evidence type="ECO:0000313" key="2">
    <source>
        <dbReference type="Proteomes" id="UP000607653"/>
    </source>
</evidence>
<accession>A0A822YA26</accession>
<proteinExistence type="predicted"/>
<dbReference type="EMBL" id="DUZY01000002">
    <property type="protein sequence ID" value="DAD27976.1"/>
    <property type="molecule type" value="Genomic_DNA"/>
</dbReference>
<evidence type="ECO:0000313" key="1">
    <source>
        <dbReference type="EMBL" id="DAD27976.1"/>
    </source>
</evidence>
<reference evidence="1 2" key="1">
    <citation type="journal article" date="2020" name="Mol. Biol. Evol.">
        <title>Distinct Expression and Methylation Patterns for Genes with Different Fates following a Single Whole-Genome Duplication in Flowering Plants.</title>
        <authorList>
            <person name="Shi T."/>
            <person name="Rahmani R.S."/>
            <person name="Gugger P.F."/>
            <person name="Wang M."/>
            <person name="Li H."/>
            <person name="Zhang Y."/>
            <person name="Li Z."/>
            <person name="Wang Q."/>
            <person name="Van de Peer Y."/>
            <person name="Marchal K."/>
            <person name="Chen J."/>
        </authorList>
    </citation>
    <scope>NUCLEOTIDE SEQUENCE [LARGE SCALE GENOMIC DNA]</scope>
    <source>
        <tissue evidence="1">Leaf</tissue>
    </source>
</reference>
<dbReference type="GO" id="GO:0004252">
    <property type="term" value="F:serine-type endopeptidase activity"/>
    <property type="evidence" value="ECO:0007669"/>
    <property type="project" value="InterPro"/>
</dbReference>
<gene>
    <name evidence="1" type="ORF">HUJ06_029444</name>
</gene>
<dbReference type="Proteomes" id="UP000607653">
    <property type="component" value="Unassembled WGS sequence"/>
</dbReference>
<sequence>MGHPEGQAILKYLNESHDPRATPKFPNTRIGTNPTSRVAIYSSRGSSAICLHVLKPDLIAPGSFVLAS</sequence>
<organism evidence="1 2">
    <name type="scientific">Nelumbo nucifera</name>
    <name type="common">Sacred lotus</name>
    <dbReference type="NCBI Taxonomy" id="4432"/>
    <lineage>
        <taxon>Eukaryota</taxon>
        <taxon>Viridiplantae</taxon>
        <taxon>Streptophyta</taxon>
        <taxon>Embryophyta</taxon>
        <taxon>Tracheophyta</taxon>
        <taxon>Spermatophyta</taxon>
        <taxon>Magnoliopsida</taxon>
        <taxon>Proteales</taxon>
        <taxon>Nelumbonaceae</taxon>
        <taxon>Nelumbo</taxon>
    </lineage>
</organism>
<dbReference type="GO" id="GO:0006508">
    <property type="term" value="P:proteolysis"/>
    <property type="evidence" value="ECO:0007669"/>
    <property type="project" value="InterPro"/>
</dbReference>
<name>A0A822YA26_NELNU</name>
<dbReference type="Gene3D" id="3.50.30.30">
    <property type="match status" value="1"/>
</dbReference>
<comment type="caution">
    <text evidence="1">The sequence shown here is derived from an EMBL/GenBank/DDBJ whole genome shotgun (WGS) entry which is preliminary data.</text>
</comment>
<keyword evidence="2" id="KW-1185">Reference proteome</keyword>